<evidence type="ECO:0000256" key="2">
    <source>
        <dbReference type="ARBA" id="ARBA00022737"/>
    </source>
</evidence>
<feature type="repeat" description="PPR" evidence="3">
    <location>
        <begin position="182"/>
        <end position="212"/>
    </location>
</feature>
<gene>
    <name evidence="4" type="ORF">C5167_050562</name>
</gene>
<dbReference type="InterPro" id="IPR002885">
    <property type="entry name" value="PPR_rpt"/>
</dbReference>
<evidence type="ECO:0000313" key="4">
    <source>
        <dbReference type="EMBL" id="RZC75072.1"/>
    </source>
</evidence>
<dbReference type="SUPFAM" id="SSF48452">
    <property type="entry name" value="TPR-like"/>
    <property type="match status" value="2"/>
</dbReference>
<dbReference type="Pfam" id="PF01535">
    <property type="entry name" value="PPR"/>
    <property type="match status" value="2"/>
</dbReference>
<accession>A0A4Y7KRR4</accession>
<evidence type="ECO:0000256" key="3">
    <source>
        <dbReference type="PROSITE-ProRule" id="PRU00708"/>
    </source>
</evidence>
<name>A0A4Y7KRR4_PAPSO</name>
<dbReference type="InterPro" id="IPR011990">
    <property type="entry name" value="TPR-like_helical_dom_sf"/>
</dbReference>
<dbReference type="InterPro" id="IPR046960">
    <property type="entry name" value="PPR_At4g14850-like_plant"/>
</dbReference>
<keyword evidence="2" id="KW-0677">Repeat</keyword>
<dbReference type="Pfam" id="PF20431">
    <property type="entry name" value="E_motif"/>
    <property type="match status" value="1"/>
</dbReference>
<dbReference type="PANTHER" id="PTHR47926">
    <property type="entry name" value="PENTATRICOPEPTIDE REPEAT-CONTAINING PROTEIN"/>
    <property type="match status" value="1"/>
</dbReference>
<dbReference type="NCBIfam" id="TIGR00756">
    <property type="entry name" value="PPR"/>
    <property type="match status" value="6"/>
</dbReference>
<dbReference type="PROSITE" id="PS51375">
    <property type="entry name" value="PPR"/>
    <property type="match status" value="5"/>
</dbReference>
<evidence type="ECO:0000256" key="1">
    <source>
        <dbReference type="ARBA" id="ARBA00006643"/>
    </source>
</evidence>
<proteinExistence type="inferred from homology"/>
<feature type="repeat" description="PPR" evidence="3">
    <location>
        <begin position="316"/>
        <end position="350"/>
    </location>
</feature>
<keyword evidence="5" id="KW-1185">Reference proteome</keyword>
<dbReference type="GO" id="GO:0009451">
    <property type="term" value="P:RNA modification"/>
    <property type="evidence" value="ECO:0007669"/>
    <property type="project" value="InterPro"/>
</dbReference>
<protein>
    <recommendedName>
        <fullName evidence="6">Pentacotripeptide-repeat region of PRORP domain-containing protein</fullName>
    </recommendedName>
</protein>
<dbReference type="Proteomes" id="UP000316621">
    <property type="component" value="Chromosome 8"/>
</dbReference>
<organism evidence="4 5">
    <name type="scientific">Papaver somniferum</name>
    <name type="common">Opium poppy</name>
    <dbReference type="NCBI Taxonomy" id="3469"/>
    <lineage>
        <taxon>Eukaryota</taxon>
        <taxon>Viridiplantae</taxon>
        <taxon>Streptophyta</taxon>
        <taxon>Embryophyta</taxon>
        <taxon>Tracheophyta</taxon>
        <taxon>Spermatophyta</taxon>
        <taxon>Magnoliopsida</taxon>
        <taxon>Ranunculales</taxon>
        <taxon>Papaveraceae</taxon>
        <taxon>Papaveroideae</taxon>
        <taxon>Papaver</taxon>
    </lineage>
</organism>
<dbReference type="Pfam" id="PF13041">
    <property type="entry name" value="PPR_2"/>
    <property type="match status" value="3"/>
</dbReference>
<dbReference type="OrthoDB" id="185373at2759"/>
<dbReference type="InterPro" id="IPR046848">
    <property type="entry name" value="E_motif"/>
</dbReference>
<dbReference type="GO" id="GO:0003723">
    <property type="term" value="F:RNA binding"/>
    <property type="evidence" value="ECO:0007669"/>
    <property type="project" value="InterPro"/>
</dbReference>
<feature type="repeat" description="PPR" evidence="3">
    <location>
        <begin position="81"/>
        <end position="115"/>
    </location>
</feature>
<sequence length="543" mass="60903">MLKLSSVSARSNPNELRSSLISAFDQCKSMIQLKQIHALIISFGLTDDEFFSSKVLSVTAISEFGDIDYSYNVFRQLINPSIFSWNTIIRGYSKSKNPNRCISIYNEMSRIGISPDHFTFPFLAKACSRLSSIRVGLSVHCLVGKTGFELDKFIQNSLIHMYSSRGDIVSARKLFDEMPYKNSVSWNSIVDGYAKCRDLVSARQIFEAMPEKDVITWSSLIDGYVKSGDHIEALEIFERMRSEGQRANEVTMVSVLCACAHLGALEKGKMMHNYVKENKLPLTLVLQTSIVDMYAKCGAIEDAFAVFHEVPACGTDVLLWNSMIGGLATHGYVEESLELFKRMQTLKQVIPDEITYLNLLSACAHGGLVEEAWQFFKSITAHGMMPMLEHYACMVDVLSRAGHIDETFKFLNELPVESSASMLGALLNGCSNYGRLDIGEIVGRMLVKLEPNHDGRYVGLSNVYAVGGRWKEAREMRATMEKRGVKKSPGCSSVEVGGVLHKFIAHDKTHPQMTSVCEMLNEIVEEMRFQPDLQTREQCLYNI</sequence>
<dbReference type="EMBL" id="CM010722">
    <property type="protein sequence ID" value="RZC75072.1"/>
    <property type="molecule type" value="Genomic_DNA"/>
</dbReference>
<dbReference type="FunFam" id="1.25.40.10:FF:000470">
    <property type="entry name" value="Pentatricopeptide repeat-containing protein At5g66520"/>
    <property type="match status" value="1"/>
</dbReference>
<feature type="repeat" description="PPR" evidence="3">
    <location>
        <begin position="352"/>
        <end position="386"/>
    </location>
</feature>
<reference evidence="4 5" key="1">
    <citation type="journal article" date="2018" name="Science">
        <title>The opium poppy genome and morphinan production.</title>
        <authorList>
            <person name="Guo L."/>
            <person name="Winzer T."/>
            <person name="Yang X."/>
            <person name="Li Y."/>
            <person name="Ning Z."/>
            <person name="He Z."/>
            <person name="Teodor R."/>
            <person name="Lu Y."/>
            <person name="Bowser T.A."/>
            <person name="Graham I.A."/>
            <person name="Ye K."/>
        </authorList>
    </citation>
    <scope>NUCLEOTIDE SEQUENCE [LARGE SCALE GENOMIC DNA]</scope>
    <source>
        <strain evidence="5">cv. HN1</strain>
        <tissue evidence="4">Leaves</tissue>
    </source>
</reference>
<dbReference type="PANTHER" id="PTHR47926:SF483">
    <property type="entry name" value="TETRATRICOPEPTIDE-LIKE HELICAL DOMAIN SUPERFAMILY"/>
    <property type="match status" value="1"/>
</dbReference>
<dbReference type="Gramene" id="RZC75072">
    <property type="protein sequence ID" value="RZC75072"/>
    <property type="gene ID" value="C5167_050562"/>
</dbReference>
<dbReference type="FunFam" id="1.25.40.10:FF:000184">
    <property type="entry name" value="Pentatricopeptide repeat-containing protein, chloroplastic"/>
    <property type="match status" value="1"/>
</dbReference>
<dbReference type="OMA" id="IFNWNTI"/>
<dbReference type="FunFam" id="1.25.40.10:FF:000333">
    <property type="entry name" value="Pentatricopeptide repeat-containing protein"/>
    <property type="match status" value="1"/>
</dbReference>
<comment type="similarity">
    <text evidence="1">Belongs to the PPR family. PCMP-H subfamily.</text>
</comment>
<dbReference type="AlphaFoldDB" id="A0A4Y7KRR4"/>
<dbReference type="Gene3D" id="1.25.40.10">
    <property type="entry name" value="Tetratricopeptide repeat domain"/>
    <property type="match status" value="3"/>
</dbReference>
<evidence type="ECO:0000313" key="5">
    <source>
        <dbReference type="Proteomes" id="UP000316621"/>
    </source>
</evidence>
<evidence type="ECO:0008006" key="6">
    <source>
        <dbReference type="Google" id="ProtNLM"/>
    </source>
</evidence>
<feature type="repeat" description="PPR" evidence="3">
    <location>
        <begin position="213"/>
        <end position="247"/>
    </location>
</feature>